<dbReference type="GO" id="GO:0005634">
    <property type="term" value="C:nucleus"/>
    <property type="evidence" value="ECO:0007669"/>
    <property type="project" value="UniProtKB-SubCell"/>
</dbReference>
<dbReference type="SMART" id="SM00336">
    <property type="entry name" value="BBOX"/>
    <property type="match status" value="2"/>
</dbReference>
<feature type="domain" description="B box-type" evidence="10">
    <location>
        <begin position="43"/>
        <end position="90"/>
    </location>
</feature>
<reference evidence="12" key="1">
    <citation type="journal article" date="2013" name="Planta">
        <title>Global transcriptome analysis and identification of a CONSTANS-like gene family in the orchid Erycina pusilla.</title>
        <authorList>
            <person name="Chou M.L."/>
            <person name="Shih M.C."/>
            <person name="Chan M.T."/>
            <person name="Liao S.Y."/>
            <person name="Hsu C.T."/>
            <person name="Haung Y.T."/>
            <person name="Chen J.J."/>
            <person name="Liao D.C."/>
            <person name="Wu F.H."/>
            <person name="Lin C.S."/>
        </authorList>
    </citation>
    <scope>NUCLEOTIDE SEQUENCE</scope>
</reference>
<keyword evidence="3" id="KW-0479">Metal-binding</keyword>
<dbReference type="InterPro" id="IPR049808">
    <property type="entry name" value="CONSTANS-like_Bbox1"/>
</dbReference>
<evidence type="ECO:0000259" key="10">
    <source>
        <dbReference type="PROSITE" id="PS50119"/>
    </source>
</evidence>
<dbReference type="Pfam" id="PF06203">
    <property type="entry name" value="CCT"/>
    <property type="match status" value="1"/>
</dbReference>
<dbReference type="EMBL" id="KC836889">
    <property type="protein sequence ID" value="AGI62030.1"/>
    <property type="molecule type" value="mRNA"/>
</dbReference>
<sequence>MGSLCDFCDGQRSMVYCRSDVASLCLSCDRSVHSANTLSWRHTRTLLCDRCFKQPVTVRCIEEGISLCQNCDQNGHANSTLFLGHRRQTISCYSGCPSATELARIWPFVLDLPPKADSCCEQTMMGLTSINENNTSTCWEPLQESSSHDMSDMSDICRMNDADIMNATNVHTVSSSTTTANHMICDTANPAESIDSEKPKSSDGRLKEVENCEDNLYDDFAEEDELTFENYVELFGASNAHSENLFEDAGIDSLFEMKENSAANSNCQGEFVAEGSSAGQVNSVQVACNNAVSVDSMKPNQGTKADYNMAIPAKQTHSSLSRTFSSLTGESSAGEYQDCEMCSMALMGEPPWYPISSDVSIQAANRDNAVMRYKEKKKIRKFEKKIRYASRKTRADSRRRVKGRFVKAGEAFDYDPLSQAKATEYNSIFS</sequence>
<evidence type="ECO:0000259" key="11">
    <source>
        <dbReference type="PROSITE" id="PS51017"/>
    </source>
</evidence>
<dbReference type="PANTHER" id="PTHR31717">
    <property type="entry name" value="ZINC FINGER PROTEIN CONSTANS-LIKE 10"/>
    <property type="match status" value="1"/>
</dbReference>
<dbReference type="AlphaFoldDB" id="M9QS85"/>
<evidence type="ECO:0000313" key="12">
    <source>
        <dbReference type="EMBL" id="AGI62030.1"/>
    </source>
</evidence>
<name>M9QS85_9ASPA</name>
<evidence type="ECO:0000256" key="2">
    <source>
        <dbReference type="ARBA" id="ARBA00010024"/>
    </source>
</evidence>
<feature type="domain" description="B box-type" evidence="10">
    <location>
        <begin position="1"/>
        <end position="47"/>
    </location>
</feature>
<evidence type="ECO:0000256" key="5">
    <source>
        <dbReference type="ARBA" id="ARBA00022771"/>
    </source>
</evidence>
<evidence type="ECO:0000256" key="6">
    <source>
        <dbReference type="ARBA" id="ARBA00022833"/>
    </source>
</evidence>
<keyword evidence="4" id="KW-0677">Repeat</keyword>
<dbReference type="PANTHER" id="PTHR31717:SF138">
    <property type="entry name" value="CONSTANS-LIKE PROTEIN DAYS TO HEADING ON CHROMOSOME 2"/>
    <property type="match status" value="1"/>
</dbReference>
<evidence type="ECO:0000256" key="1">
    <source>
        <dbReference type="ARBA" id="ARBA00004123"/>
    </source>
</evidence>
<dbReference type="PROSITE" id="PS51017">
    <property type="entry name" value="CCT"/>
    <property type="match status" value="1"/>
</dbReference>
<keyword evidence="6" id="KW-0862">Zinc</keyword>
<dbReference type="GO" id="GO:0006355">
    <property type="term" value="P:regulation of DNA-templated transcription"/>
    <property type="evidence" value="ECO:0007669"/>
    <property type="project" value="UniProtKB-ARBA"/>
</dbReference>
<dbReference type="PROSITE" id="PS50119">
    <property type="entry name" value="ZF_BBOX"/>
    <property type="match status" value="2"/>
</dbReference>
<comment type="subcellular location">
    <subcellularLocation>
        <location evidence="1 9">Nucleus</location>
    </subcellularLocation>
</comment>
<reference evidence="12" key="2">
    <citation type="submission" date="2013-03" db="EMBL/GenBank/DDBJ databases">
        <authorList>
            <person name="Lin C.-S."/>
            <person name="Chan M.-T."/>
            <person name="Shih M.-C."/>
        </authorList>
    </citation>
    <scope>NUCLEOTIDE SEQUENCE</scope>
</reference>
<dbReference type="InterPro" id="IPR000315">
    <property type="entry name" value="Znf_B-box"/>
</dbReference>
<evidence type="ECO:0000256" key="8">
    <source>
        <dbReference type="PROSITE-ProRule" id="PRU00024"/>
    </source>
</evidence>
<evidence type="ECO:0000256" key="9">
    <source>
        <dbReference type="PROSITE-ProRule" id="PRU00357"/>
    </source>
</evidence>
<dbReference type="GO" id="GO:0008270">
    <property type="term" value="F:zinc ion binding"/>
    <property type="evidence" value="ECO:0007669"/>
    <property type="project" value="UniProtKB-KW"/>
</dbReference>
<keyword evidence="5 8" id="KW-0863">Zinc-finger</keyword>
<proteinExistence type="evidence at transcript level"/>
<evidence type="ECO:0000256" key="4">
    <source>
        <dbReference type="ARBA" id="ARBA00022737"/>
    </source>
</evidence>
<comment type="similarity">
    <text evidence="2">Belongs to the CONSTANS family.</text>
</comment>
<evidence type="ECO:0000256" key="3">
    <source>
        <dbReference type="ARBA" id="ARBA00022723"/>
    </source>
</evidence>
<protein>
    <submittedName>
        <fullName evidence="12">CONSTANS-like 6</fullName>
    </submittedName>
</protein>
<accession>M9QS85</accession>
<organism evidence="12">
    <name type="scientific">Erycina pusilla</name>
    <dbReference type="NCBI Taxonomy" id="154679"/>
    <lineage>
        <taxon>Eukaryota</taxon>
        <taxon>Viridiplantae</taxon>
        <taxon>Streptophyta</taxon>
        <taxon>Embryophyta</taxon>
        <taxon>Tracheophyta</taxon>
        <taxon>Spermatophyta</taxon>
        <taxon>Magnoliopsida</taxon>
        <taxon>Liliopsida</taxon>
        <taxon>Asparagales</taxon>
        <taxon>Orchidaceae</taxon>
        <taxon>Epidendroideae</taxon>
        <taxon>Cymbidieae</taxon>
        <taxon>Oncidiinae</taxon>
        <taxon>Erycina</taxon>
    </lineage>
</organism>
<gene>
    <name evidence="12" type="primary">COL6</name>
</gene>
<dbReference type="CDD" id="cd19821">
    <property type="entry name" value="Bbox1_BBX-like"/>
    <property type="match status" value="1"/>
</dbReference>
<dbReference type="InterPro" id="IPR010402">
    <property type="entry name" value="CCT_domain"/>
</dbReference>
<feature type="domain" description="CCT" evidence="11">
    <location>
        <begin position="366"/>
        <end position="408"/>
    </location>
</feature>
<evidence type="ECO:0000256" key="7">
    <source>
        <dbReference type="ARBA" id="ARBA00023242"/>
    </source>
</evidence>
<keyword evidence="7 9" id="KW-0539">Nucleus</keyword>